<dbReference type="InterPro" id="IPR013780">
    <property type="entry name" value="Glyco_hydro_b"/>
</dbReference>
<proteinExistence type="inferred from homology"/>
<feature type="domain" description="Glycoside hydrolase family 5 C-terminal" evidence="4">
    <location>
        <begin position="21"/>
        <end position="108"/>
    </location>
</feature>
<dbReference type="EMBL" id="KZ107851">
    <property type="protein sequence ID" value="OSS46576.1"/>
    <property type="molecule type" value="Genomic_DNA"/>
</dbReference>
<sequence>MSSSRREGDVAGLRAAEAFIRPTPVTVHGDISSYGFDLKSCTFKLALHAPSSTPEDAPTVIYLPEFHFPTSTVEVTGGTWEISSDDKDGALKQTLRWRHAEGDQTITVKGVVRKQDGALGTEEDEGYLQQCQKQNCAVM</sequence>
<dbReference type="AlphaFoldDB" id="A0A1Y2LRS4"/>
<dbReference type="Proteomes" id="UP000193240">
    <property type="component" value="Unassembled WGS sequence"/>
</dbReference>
<dbReference type="STRING" id="105696.A0A1Y2LRS4"/>
<comment type="similarity">
    <text evidence="1">Belongs to the glycosyl hydrolase 5 (cellulase A) family.</text>
</comment>
<reference evidence="5 6" key="1">
    <citation type="journal article" date="2017" name="Genome Announc.">
        <title>Genome sequence of the saprophytic ascomycete Epicoccum nigrum ICMP 19927 strain isolated from New Zealand.</title>
        <authorList>
            <person name="Fokin M."/>
            <person name="Fleetwood D."/>
            <person name="Weir B.S."/>
            <person name="Villas-Boas S.G."/>
        </authorList>
    </citation>
    <scope>NUCLEOTIDE SEQUENCE [LARGE SCALE GENOMIC DNA]</scope>
    <source>
        <strain evidence="5 6">ICMP 19927</strain>
    </source>
</reference>
<dbReference type="PANTHER" id="PTHR31308">
    <property type="match status" value="1"/>
</dbReference>
<keyword evidence="2" id="KW-0378">Hydrolase</keyword>
<evidence type="ECO:0000313" key="5">
    <source>
        <dbReference type="EMBL" id="OSS46576.1"/>
    </source>
</evidence>
<evidence type="ECO:0000256" key="1">
    <source>
        <dbReference type="ARBA" id="ARBA00005641"/>
    </source>
</evidence>
<dbReference type="GO" id="GO:1904462">
    <property type="term" value="P:ergosteryl 3-beta-D-glucoside catabolic process"/>
    <property type="evidence" value="ECO:0007669"/>
    <property type="project" value="TreeGrafter"/>
</dbReference>
<name>A0A1Y2LRS4_EPING</name>
<evidence type="ECO:0000256" key="2">
    <source>
        <dbReference type="ARBA" id="ARBA00022801"/>
    </source>
</evidence>
<protein>
    <recommendedName>
        <fullName evidence="4">Glycoside hydrolase family 5 C-terminal domain-containing protein</fullName>
    </recommendedName>
</protein>
<dbReference type="InParanoid" id="A0A1Y2LRS4"/>
<keyword evidence="6" id="KW-1185">Reference proteome</keyword>
<dbReference type="Gene3D" id="2.60.40.1180">
    <property type="entry name" value="Golgi alpha-mannosidase II"/>
    <property type="match status" value="1"/>
</dbReference>
<dbReference type="InterPro" id="IPR052066">
    <property type="entry name" value="Glycosphingolipid_Hydrolases"/>
</dbReference>
<evidence type="ECO:0000256" key="3">
    <source>
        <dbReference type="ARBA" id="ARBA00023295"/>
    </source>
</evidence>
<accession>A0A1Y2LRS4</accession>
<dbReference type="GO" id="GO:0050295">
    <property type="term" value="F:steryl-beta-glucosidase activity"/>
    <property type="evidence" value="ECO:0007669"/>
    <property type="project" value="TreeGrafter"/>
</dbReference>
<keyword evidence="3" id="KW-0326">Glycosidase</keyword>
<evidence type="ECO:0000313" key="6">
    <source>
        <dbReference type="Proteomes" id="UP000193240"/>
    </source>
</evidence>
<dbReference type="Pfam" id="PF18564">
    <property type="entry name" value="Glyco_hydro_5_C"/>
    <property type="match status" value="1"/>
</dbReference>
<dbReference type="InterPro" id="IPR041036">
    <property type="entry name" value="GH5_C"/>
</dbReference>
<organism evidence="5 6">
    <name type="scientific">Epicoccum nigrum</name>
    <name type="common">Soil fungus</name>
    <name type="synonym">Epicoccum purpurascens</name>
    <dbReference type="NCBI Taxonomy" id="105696"/>
    <lineage>
        <taxon>Eukaryota</taxon>
        <taxon>Fungi</taxon>
        <taxon>Dikarya</taxon>
        <taxon>Ascomycota</taxon>
        <taxon>Pezizomycotina</taxon>
        <taxon>Dothideomycetes</taxon>
        <taxon>Pleosporomycetidae</taxon>
        <taxon>Pleosporales</taxon>
        <taxon>Pleosporineae</taxon>
        <taxon>Didymellaceae</taxon>
        <taxon>Epicoccum</taxon>
    </lineage>
</organism>
<evidence type="ECO:0000259" key="4">
    <source>
        <dbReference type="Pfam" id="PF18564"/>
    </source>
</evidence>
<gene>
    <name evidence="5" type="ORF">B5807_08619</name>
</gene>
<dbReference type="PANTHER" id="PTHR31308:SF5">
    <property type="entry name" value="ERGOSTERYL-BETA-GLUCOSIDASE"/>
    <property type="match status" value="1"/>
</dbReference>